<dbReference type="SUPFAM" id="SSF49344">
    <property type="entry name" value="CBD9-like"/>
    <property type="match status" value="1"/>
</dbReference>
<evidence type="ECO:0000313" key="3">
    <source>
        <dbReference type="Proteomes" id="UP001301769"/>
    </source>
</evidence>
<protein>
    <recommendedName>
        <fullName evidence="1">Cellobiose dehydrogenase-like cytochrome domain-containing protein</fullName>
    </recommendedName>
</protein>
<dbReference type="InterPro" id="IPR015920">
    <property type="entry name" value="Cellobiose_DH-like_cyt"/>
</dbReference>
<evidence type="ECO:0000313" key="2">
    <source>
        <dbReference type="EMBL" id="KAK4214687.1"/>
    </source>
</evidence>
<dbReference type="Proteomes" id="UP001301769">
    <property type="component" value="Unassembled WGS sequence"/>
</dbReference>
<feature type="non-terminal residue" evidence="2">
    <location>
        <position position="164"/>
    </location>
</feature>
<keyword evidence="3" id="KW-1185">Reference proteome</keyword>
<reference evidence="2" key="2">
    <citation type="submission" date="2023-05" db="EMBL/GenBank/DDBJ databases">
        <authorList>
            <consortium name="Lawrence Berkeley National Laboratory"/>
            <person name="Steindorff A."/>
            <person name="Hensen N."/>
            <person name="Bonometti L."/>
            <person name="Westerberg I."/>
            <person name="Brannstrom I.O."/>
            <person name="Guillou S."/>
            <person name="Cros-Aarteil S."/>
            <person name="Calhoun S."/>
            <person name="Haridas S."/>
            <person name="Kuo A."/>
            <person name="Mondo S."/>
            <person name="Pangilinan J."/>
            <person name="Riley R."/>
            <person name="Labutti K."/>
            <person name="Andreopoulos B."/>
            <person name="Lipzen A."/>
            <person name="Chen C."/>
            <person name="Yanf M."/>
            <person name="Daum C."/>
            <person name="Ng V."/>
            <person name="Clum A."/>
            <person name="Ohm R."/>
            <person name="Martin F."/>
            <person name="Silar P."/>
            <person name="Natvig D."/>
            <person name="Lalanne C."/>
            <person name="Gautier V."/>
            <person name="Ament-Velasquez S.L."/>
            <person name="Kruys A."/>
            <person name="Hutchinson M.I."/>
            <person name="Powell A.J."/>
            <person name="Barry K."/>
            <person name="Miller A.N."/>
            <person name="Grigoriev I.V."/>
            <person name="Debuchy R."/>
            <person name="Gladieux P."/>
            <person name="Thoren M.H."/>
            <person name="Johannesson H."/>
        </authorList>
    </citation>
    <scope>NUCLEOTIDE SEQUENCE</scope>
    <source>
        <strain evidence="2">PSN293</strain>
    </source>
</reference>
<organism evidence="2 3">
    <name type="scientific">Rhypophila decipiens</name>
    <dbReference type="NCBI Taxonomy" id="261697"/>
    <lineage>
        <taxon>Eukaryota</taxon>
        <taxon>Fungi</taxon>
        <taxon>Dikarya</taxon>
        <taxon>Ascomycota</taxon>
        <taxon>Pezizomycotina</taxon>
        <taxon>Sordariomycetes</taxon>
        <taxon>Sordariomycetidae</taxon>
        <taxon>Sordariales</taxon>
        <taxon>Naviculisporaceae</taxon>
        <taxon>Rhypophila</taxon>
    </lineage>
</organism>
<proteinExistence type="predicted"/>
<dbReference type="Gene3D" id="2.60.40.1210">
    <property type="entry name" value="Cellobiose dehydrogenase, cytochrome domain"/>
    <property type="match status" value="1"/>
</dbReference>
<sequence length="164" mass="17360">MKYKDPLTGFDFLGMQDVSGFKFGMVLPLPALSTRSSSATVNHPDKRSMVNENDAIIQIISPLKEGGGWGGIVFGQSMVGSLMIVVWPASSASSLSAKRDLKPARRDVLNSPRIATTKTASGVGLYKDAPLTFSQIKKGTFANESHVVATFVCGGCVGAKNSFS</sequence>
<evidence type="ECO:0000259" key="1">
    <source>
        <dbReference type="Pfam" id="PF16010"/>
    </source>
</evidence>
<feature type="domain" description="Cellobiose dehydrogenase-like cytochrome" evidence="1">
    <location>
        <begin position="40"/>
        <end position="96"/>
    </location>
</feature>
<accession>A0AAN7B977</accession>
<gene>
    <name evidence="2" type="ORF">QBC37DRAFT_263932</name>
</gene>
<name>A0AAN7B977_9PEZI</name>
<dbReference type="Pfam" id="PF16010">
    <property type="entry name" value="CDH-cyt"/>
    <property type="match status" value="1"/>
</dbReference>
<reference evidence="2" key="1">
    <citation type="journal article" date="2023" name="Mol. Phylogenet. Evol.">
        <title>Genome-scale phylogeny and comparative genomics of the fungal order Sordariales.</title>
        <authorList>
            <person name="Hensen N."/>
            <person name="Bonometti L."/>
            <person name="Westerberg I."/>
            <person name="Brannstrom I.O."/>
            <person name="Guillou S."/>
            <person name="Cros-Aarteil S."/>
            <person name="Calhoun S."/>
            <person name="Haridas S."/>
            <person name="Kuo A."/>
            <person name="Mondo S."/>
            <person name="Pangilinan J."/>
            <person name="Riley R."/>
            <person name="LaButti K."/>
            <person name="Andreopoulos B."/>
            <person name="Lipzen A."/>
            <person name="Chen C."/>
            <person name="Yan M."/>
            <person name="Daum C."/>
            <person name="Ng V."/>
            <person name="Clum A."/>
            <person name="Steindorff A."/>
            <person name="Ohm R.A."/>
            <person name="Martin F."/>
            <person name="Silar P."/>
            <person name="Natvig D.O."/>
            <person name="Lalanne C."/>
            <person name="Gautier V."/>
            <person name="Ament-Velasquez S.L."/>
            <person name="Kruys A."/>
            <person name="Hutchinson M.I."/>
            <person name="Powell A.J."/>
            <person name="Barry K."/>
            <person name="Miller A.N."/>
            <person name="Grigoriev I.V."/>
            <person name="Debuchy R."/>
            <person name="Gladieux P."/>
            <person name="Hiltunen Thoren M."/>
            <person name="Johannesson H."/>
        </authorList>
    </citation>
    <scope>NUCLEOTIDE SEQUENCE</scope>
    <source>
        <strain evidence="2">PSN293</strain>
    </source>
</reference>
<comment type="caution">
    <text evidence="2">The sequence shown here is derived from an EMBL/GenBank/DDBJ whole genome shotgun (WGS) entry which is preliminary data.</text>
</comment>
<dbReference type="EMBL" id="MU858090">
    <property type="protein sequence ID" value="KAK4214687.1"/>
    <property type="molecule type" value="Genomic_DNA"/>
</dbReference>
<dbReference type="AlphaFoldDB" id="A0AAN7B977"/>